<dbReference type="FunFam" id="3.30.160.60:FF:000145">
    <property type="entry name" value="Zinc finger protein 574"/>
    <property type="match status" value="1"/>
</dbReference>
<keyword evidence="4 10" id="KW-0863">Zinc-finger</keyword>
<dbReference type="GO" id="GO:0000978">
    <property type="term" value="F:RNA polymerase II cis-regulatory region sequence-specific DNA binding"/>
    <property type="evidence" value="ECO:0007669"/>
    <property type="project" value="TreeGrafter"/>
</dbReference>
<keyword evidence="5" id="KW-0862">Zinc</keyword>
<dbReference type="GO" id="GO:0000122">
    <property type="term" value="P:negative regulation of transcription by RNA polymerase II"/>
    <property type="evidence" value="ECO:0007669"/>
    <property type="project" value="UniProtKB-ARBA"/>
</dbReference>
<dbReference type="EMBL" id="JAWQEG010002387">
    <property type="protein sequence ID" value="KAK3872305.1"/>
    <property type="molecule type" value="Genomic_DNA"/>
</dbReference>
<dbReference type="FunFam" id="3.30.160.60:FF:000176">
    <property type="entry name" value="zinc finger protein 70"/>
    <property type="match status" value="1"/>
</dbReference>
<organism evidence="13 14">
    <name type="scientific">Petrolisthes cinctipes</name>
    <name type="common">Flat porcelain crab</name>
    <dbReference type="NCBI Taxonomy" id="88211"/>
    <lineage>
        <taxon>Eukaryota</taxon>
        <taxon>Metazoa</taxon>
        <taxon>Ecdysozoa</taxon>
        <taxon>Arthropoda</taxon>
        <taxon>Crustacea</taxon>
        <taxon>Multicrustacea</taxon>
        <taxon>Malacostraca</taxon>
        <taxon>Eumalacostraca</taxon>
        <taxon>Eucarida</taxon>
        <taxon>Decapoda</taxon>
        <taxon>Pleocyemata</taxon>
        <taxon>Anomura</taxon>
        <taxon>Galatheoidea</taxon>
        <taxon>Porcellanidae</taxon>
        <taxon>Petrolisthes</taxon>
    </lineage>
</organism>
<name>A0AAE1KI11_PETCI</name>
<dbReference type="Proteomes" id="UP001286313">
    <property type="component" value="Unassembled WGS sequence"/>
</dbReference>
<evidence type="ECO:0000256" key="6">
    <source>
        <dbReference type="ARBA" id="ARBA00023015"/>
    </source>
</evidence>
<keyword evidence="8" id="KW-0804">Transcription</keyword>
<feature type="domain" description="C2H2-type" evidence="12">
    <location>
        <begin position="189"/>
        <end position="208"/>
    </location>
</feature>
<comment type="subcellular location">
    <subcellularLocation>
        <location evidence="1">Nucleus</location>
    </subcellularLocation>
</comment>
<keyword evidence="6" id="KW-0805">Transcription regulation</keyword>
<evidence type="ECO:0000256" key="5">
    <source>
        <dbReference type="ARBA" id="ARBA00022833"/>
    </source>
</evidence>
<evidence type="ECO:0000256" key="11">
    <source>
        <dbReference type="SAM" id="MobiDB-lite"/>
    </source>
</evidence>
<evidence type="ECO:0000256" key="4">
    <source>
        <dbReference type="ARBA" id="ARBA00022771"/>
    </source>
</evidence>
<dbReference type="AlphaFoldDB" id="A0AAE1KI11"/>
<evidence type="ECO:0000256" key="8">
    <source>
        <dbReference type="ARBA" id="ARBA00023163"/>
    </source>
</evidence>
<reference evidence="13" key="1">
    <citation type="submission" date="2023-10" db="EMBL/GenBank/DDBJ databases">
        <title>Genome assemblies of two species of porcelain crab, Petrolisthes cinctipes and Petrolisthes manimaculis (Anomura: Porcellanidae).</title>
        <authorList>
            <person name="Angst P."/>
        </authorList>
    </citation>
    <scope>NUCLEOTIDE SEQUENCE</scope>
    <source>
        <strain evidence="13">PB745_01</strain>
        <tissue evidence="13">Gill</tissue>
    </source>
</reference>
<dbReference type="Pfam" id="PF00096">
    <property type="entry name" value="zf-C2H2"/>
    <property type="match status" value="5"/>
</dbReference>
<keyword evidence="2" id="KW-0479">Metal-binding</keyword>
<dbReference type="PANTHER" id="PTHR46105:SF5">
    <property type="entry name" value="ZINC FINGER AND BTB DOMAIN-CONTAINING PROTEIN 44 ISOFORM X1"/>
    <property type="match status" value="1"/>
</dbReference>
<feature type="domain" description="C2H2-type" evidence="12">
    <location>
        <begin position="298"/>
        <end position="325"/>
    </location>
</feature>
<keyword evidence="9" id="KW-0539">Nucleus</keyword>
<protein>
    <recommendedName>
        <fullName evidence="12">C2H2-type domain-containing protein</fullName>
    </recommendedName>
</protein>
<keyword evidence="14" id="KW-1185">Reference proteome</keyword>
<dbReference type="GO" id="GO:0000981">
    <property type="term" value="F:DNA-binding transcription factor activity, RNA polymerase II-specific"/>
    <property type="evidence" value="ECO:0007669"/>
    <property type="project" value="TreeGrafter"/>
</dbReference>
<evidence type="ECO:0000313" key="13">
    <source>
        <dbReference type="EMBL" id="KAK3872305.1"/>
    </source>
</evidence>
<dbReference type="PROSITE" id="PS00028">
    <property type="entry name" value="ZINC_FINGER_C2H2_1"/>
    <property type="match status" value="4"/>
</dbReference>
<dbReference type="FunFam" id="3.30.160.60:FF:000495">
    <property type="entry name" value="zinc finger protein 668"/>
    <property type="match status" value="1"/>
</dbReference>
<dbReference type="InterPro" id="IPR050457">
    <property type="entry name" value="ZnFinger_BTB_dom_contain"/>
</dbReference>
<dbReference type="PROSITE" id="PS50157">
    <property type="entry name" value="ZINC_FINGER_C2H2_2"/>
    <property type="match status" value="6"/>
</dbReference>
<dbReference type="GO" id="GO:0008270">
    <property type="term" value="F:zinc ion binding"/>
    <property type="evidence" value="ECO:0007669"/>
    <property type="project" value="UniProtKB-KW"/>
</dbReference>
<dbReference type="Gene3D" id="3.30.160.60">
    <property type="entry name" value="Classic Zinc Finger"/>
    <property type="match status" value="5"/>
</dbReference>
<keyword evidence="3" id="KW-0677">Repeat</keyword>
<evidence type="ECO:0000259" key="12">
    <source>
        <dbReference type="PROSITE" id="PS50157"/>
    </source>
</evidence>
<gene>
    <name evidence="13" type="ORF">Pcinc_022608</name>
</gene>
<feature type="domain" description="C2H2-type" evidence="12">
    <location>
        <begin position="243"/>
        <end position="270"/>
    </location>
</feature>
<dbReference type="FunFam" id="3.30.160.60:FF:001465">
    <property type="entry name" value="Zinc finger protein 560"/>
    <property type="match status" value="1"/>
</dbReference>
<feature type="compositionally biased region" description="Polar residues" evidence="11">
    <location>
        <begin position="11"/>
        <end position="21"/>
    </location>
</feature>
<dbReference type="SUPFAM" id="SSF57667">
    <property type="entry name" value="beta-beta-alpha zinc fingers"/>
    <property type="match status" value="3"/>
</dbReference>
<evidence type="ECO:0000256" key="1">
    <source>
        <dbReference type="ARBA" id="ARBA00004123"/>
    </source>
</evidence>
<feature type="region of interest" description="Disordered" evidence="11">
    <location>
        <begin position="1"/>
        <end position="21"/>
    </location>
</feature>
<feature type="domain" description="C2H2-type" evidence="12">
    <location>
        <begin position="161"/>
        <end position="188"/>
    </location>
</feature>
<evidence type="ECO:0000256" key="3">
    <source>
        <dbReference type="ARBA" id="ARBA00022737"/>
    </source>
</evidence>
<sequence length="337" mass="37083">MPAHSVAGGSNARTTGGSTKDSTLERDLMFAPCVVQSLPSRVACITTRLMPAEVFRQQLPLITSSSGQGVIAACGWPQVGEGRPWVVSVGVGGPWGVGGRQDSNWGVKPGTGDRRFVCDVCGRSYKRRDNLSQHQRTHTGEKPYGWWCPGPSGGDSVARALTCAHCGRCFTRLDTLKQHLRIHTGERPYKCRECGHAFRHRMALTRHRNKCPQPALGRAGRDAAPGILGGRSQRGSYDASRPHICSFCGKRFLNTSHLRDHLRLHTGERPFTCHTCGRTFVQRQHLRQHERTAKCAAPVCLTCNQTFSNREALSLHMQLHLLPPPPSSSTATFLPRP</sequence>
<dbReference type="FunFam" id="3.30.160.60:FF:001498">
    <property type="entry name" value="Zinc finger protein 404"/>
    <property type="match status" value="1"/>
</dbReference>
<dbReference type="GO" id="GO:0005634">
    <property type="term" value="C:nucleus"/>
    <property type="evidence" value="ECO:0007669"/>
    <property type="project" value="UniProtKB-SubCell"/>
</dbReference>
<keyword evidence="7" id="KW-0238">DNA-binding</keyword>
<evidence type="ECO:0000256" key="2">
    <source>
        <dbReference type="ARBA" id="ARBA00022723"/>
    </source>
</evidence>
<dbReference type="SMART" id="SM00355">
    <property type="entry name" value="ZnF_C2H2"/>
    <property type="match status" value="6"/>
</dbReference>
<evidence type="ECO:0000313" key="14">
    <source>
        <dbReference type="Proteomes" id="UP001286313"/>
    </source>
</evidence>
<dbReference type="InterPro" id="IPR013087">
    <property type="entry name" value="Znf_C2H2_type"/>
</dbReference>
<feature type="domain" description="C2H2-type" evidence="12">
    <location>
        <begin position="271"/>
        <end position="298"/>
    </location>
</feature>
<evidence type="ECO:0000256" key="10">
    <source>
        <dbReference type="PROSITE-ProRule" id="PRU00042"/>
    </source>
</evidence>
<feature type="domain" description="C2H2-type" evidence="12">
    <location>
        <begin position="116"/>
        <end position="143"/>
    </location>
</feature>
<evidence type="ECO:0000256" key="9">
    <source>
        <dbReference type="ARBA" id="ARBA00023242"/>
    </source>
</evidence>
<proteinExistence type="predicted"/>
<evidence type="ECO:0000256" key="7">
    <source>
        <dbReference type="ARBA" id="ARBA00023125"/>
    </source>
</evidence>
<dbReference type="InterPro" id="IPR036236">
    <property type="entry name" value="Znf_C2H2_sf"/>
</dbReference>
<dbReference type="PANTHER" id="PTHR46105">
    <property type="entry name" value="AGAP004733-PA"/>
    <property type="match status" value="1"/>
</dbReference>
<accession>A0AAE1KI11</accession>
<comment type="caution">
    <text evidence="13">The sequence shown here is derived from an EMBL/GenBank/DDBJ whole genome shotgun (WGS) entry which is preliminary data.</text>
</comment>